<evidence type="ECO:0000313" key="1">
    <source>
        <dbReference type="EMBL" id="EHR35014.1"/>
    </source>
</evidence>
<accession>H3NMI0</accession>
<evidence type="ECO:0000313" key="2">
    <source>
        <dbReference type="Proteomes" id="UP000004191"/>
    </source>
</evidence>
<keyword evidence="1" id="KW-0378">Hydrolase</keyword>
<dbReference type="InterPro" id="IPR036412">
    <property type="entry name" value="HAD-like_sf"/>
</dbReference>
<dbReference type="GO" id="GO:0000287">
    <property type="term" value="F:magnesium ion binding"/>
    <property type="evidence" value="ECO:0007669"/>
    <property type="project" value="TreeGrafter"/>
</dbReference>
<gene>
    <name evidence="1" type="ORF">HMPREF9709_00541</name>
</gene>
<dbReference type="eggNOG" id="COG0561">
    <property type="taxonomic scope" value="Bacteria"/>
</dbReference>
<dbReference type="NCBIfam" id="TIGR00099">
    <property type="entry name" value="Cof-subfamily"/>
    <property type="match status" value="1"/>
</dbReference>
<dbReference type="PROSITE" id="PS01229">
    <property type="entry name" value="COF_2"/>
    <property type="match status" value="1"/>
</dbReference>
<organism evidence="1 2">
    <name type="scientific">Helcococcus kunzii ATCC 51366</name>
    <dbReference type="NCBI Taxonomy" id="883114"/>
    <lineage>
        <taxon>Bacteria</taxon>
        <taxon>Bacillati</taxon>
        <taxon>Bacillota</taxon>
        <taxon>Tissierellia</taxon>
        <taxon>Tissierellales</taxon>
        <taxon>Peptoniphilaceae</taxon>
        <taxon>Helcococcus</taxon>
    </lineage>
</organism>
<dbReference type="PANTHER" id="PTHR10000">
    <property type="entry name" value="PHOSPHOSERINE PHOSPHATASE"/>
    <property type="match status" value="1"/>
</dbReference>
<dbReference type="Gene3D" id="3.40.50.1000">
    <property type="entry name" value="HAD superfamily/HAD-like"/>
    <property type="match status" value="1"/>
</dbReference>
<comment type="caution">
    <text evidence="1">The sequence shown here is derived from an EMBL/GenBank/DDBJ whole genome shotgun (WGS) entry which is preliminary data.</text>
</comment>
<dbReference type="SFLD" id="SFLDS00003">
    <property type="entry name" value="Haloacid_Dehalogenase"/>
    <property type="match status" value="1"/>
</dbReference>
<dbReference type="STRING" id="883114.HMPREF9709_00541"/>
<dbReference type="Pfam" id="PF08282">
    <property type="entry name" value="Hydrolase_3"/>
    <property type="match status" value="1"/>
</dbReference>
<dbReference type="OrthoDB" id="9781413at2"/>
<dbReference type="SFLD" id="SFLDG01144">
    <property type="entry name" value="C2.B.4:_PGP_Like"/>
    <property type="match status" value="1"/>
</dbReference>
<sequence length="287" mass="32750">MYKLIFTDVDGTLIDNENRISERTRNAFIACQEKGIKVVIATGRPDFMVFDHLRTLKLNKYGGAISNFNGTKVTLCDTGEIISENTIDIDTTREFLKFMEEYHFSISIMKDEYIYSTVDRQNELKMFFSERPAYEKILNNENKELFVFPKIKYHIEDTLSDKIDFEPYSIQFGGETDELLKVFPEIHKKFSDRIHLTFTSDNSVEAMPVGVTKGTSMKKLADHYGIKLSEIVAFGDSQNDFEMIRDAGTGVAMGNGQTVVKEVADYITLKNVEDGVAVFLEENVLNN</sequence>
<dbReference type="RefSeq" id="WP_005397732.1">
    <property type="nucleotide sequence ID" value="NZ_JH601088.1"/>
</dbReference>
<name>H3NMI0_9FIRM</name>
<dbReference type="InterPro" id="IPR000150">
    <property type="entry name" value="Cof"/>
</dbReference>
<reference evidence="1 2" key="1">
    <citation type="submission" date="2012-01" db="EMBL/GenBank/DDBJ databases">
        <title>The Genome Sequence of Helcococcus kunzii ATCC 51366.</title>
        <authorList>
            <consortium name="The Broad Institute Genome Sequencing Platform"/>
            <person name="Earl A."/>
            <person name="Ward D."/>
            <person name="Feldgarden M."/>
            <person name="Gevers D."/>
            <person name="Huys G."/>
            <person name="Young S.K."/>
            <person name="Zeng Q."/>
            <person name="Gargeya S."/>
            <person name="Fitzgerald M."/>
            <person name="Haas B."/>
            <person name="Abouelleil A."/>
            <person name="Alvarado L."/>
            <person name="Arachchi H.M."/>
            <person name="Berlin A."/>
            <person name="Chapman S.B."/>
            <person name="Gearin G."/>
            <person name="Goldberg J."/>
            <person name="Griggs A."/>
            <person name="Gujja S."/>
            <person name="Hansen M."/>
            <person name="Heiman D."/>
            <person name="Howarth C."/>
            <person name="Larimer J."/>
            <person name="Lui A."/>
            <person name="MacDonald P.J.P."/>
            <person name="McCowen C."/>
            <person name="Montmayeur A."/>
            <person name="Murphy C."/>
            <person name="Neiman D."/>
            <person name="Pearson M."/>
            <person name="Priest M."/>
            <person name="Roberts A."/>
            <person name="Saif S."/>
            <person name="Shea T."/>
            <person name="Sisk P."/>
            <person name="Stolte C."/>
            <person name="Sykes S."/>
            <person name="Wortman J."/>
            <person name="Nusbaum C."/>
            <person name="Birren B."/>
        </authorList>
    </citation>
    <scope>NUCLEOTIDE SEQUENCE [LARGE SCALE GENOMIC DNA]</scope>
    <source>
        <strain evidence="1 2">ATCC 51366</strain>
    </source>
</reference>
<dbReference type="InterPro" id="IPR023214">
    <property type="entry name" value="HAD_sf"/>
</dbReference>
<dbReference type="SUPFAM" id="SSF56784">
    <property type="entry name" value="HAD-like"/>
    <property type="match status" value="1"/>
</dbReference>
<dbReference type="NCBIfam" id="TIGR01484">
    <property type="entry name" value="HAD-SF-IIB"/>
    <property type="match status" value="1"/>
</dbReference>
<keyword evidence="2" id="KW-1185">Reference proteome</keyword>
<dbReference type="Proteomes" id="UP000004191">
    <property type="component" value="Unassembled WGS sequence"/>
</dbReference>
<dbReference type="PANTHER" id="PTHR10000:SF8">
    <property type="entry name" value="HAD SUPERFAMILY HYDROLASE-LIKE, TYPE 3"/>
    <property type="match status" value="1"/>
</dbReference>
<protein>
    <submittedName>
        <fullName evidence="1">Cof-like hydrolase</fullName>
    </submittedName>
</protein>
<dbReference type="HOGENOM" id="CLU_044146_5_2_9"/>
<dbReference type="AlphaFoldDB" id="H3NMI0"/>
<dbReference type="GeneID" id="96998552"/>
<dbReference type="GO" id="GO:0005829">
    <property type="term" value="C:cytosol"/>
    <property type="evidence" value="ECO:0007669"/>
    <property type="project" value="TreeGrafter"/>
</dbReference>
<dbReference type="CDD" id="cd07516">
    <property type="entry name" value="HAD_Pase"/>
    <property type="match status" value="1"/>
</dbReference>
<dbReference type="EMBL" id="AGEI01000015">
    <property type="protein sequence ID" value="EHR35014.1"/>
    <property type="molecule type" value="Genomic_DNA"/>
</dbReference>
<dbReference type="InterPro" id="IPR006379">
    <property type="entry name" value="HAD-SF_hydro_IIB"/>
</dbReference>
<dbReference type="Gene3D" id="3.30.1240.10">
    <property type="match status" value="1"/>
</dbReference>
<dbReference type="SFLD" id="SFLDG01140">
    <property type="entry name" value="C2.B:_Phosphomannomutase_and_P"/>
    <property type="match status" value="1"/>
</dbReference>
<proteinExistence type="predicted"/>
<dbReference type="GO" id="GO:0016791">
    <property type="term" value="F:phosphatase activity"/>
    <property type="evidence" value="ECO:0007669"/>
    <property type="project" value="TreeGrafter"/>
</dbReference>